<sequence>MAQEVSSNKGVGTEISFVPAADVDTILEQRHEYFHKGIDSTTINFIDNDPGVHGFKWTHTHQPGVMVQIEFEISLVRNPIITGMTELDKTSITEIRNVCGDMAYKEWE</sequence>
<dbReference type="EnsemblMetazoa" id="PPA46313.1">
    <property type="protein sequence ID" value="PPA46313.1"/>
    <property type="gene ID" value="WBGene00284682"/>
</dbReference>
<evidence type="ECO:0000313" key="1">
    <source>
        <dbReference type="EnsemblMetazoa" id="PPA46313.1"/>
    </source>
</evidence>
<accession>A0A2A6CE03</accession>
<evidence type="ECO:0000313" key="2">
    <source>
        <dbReference type="Proteomes" id="UP000005239"/>
    </source>
</evidence>
<accession>A0A8R1Z3H1</accession>
<proteinExistence type="predicted"/>
<dbReference type="AlphaFoldDB" id="A0A2A6CE03"/>
<reference evidence="1" key="2">
    <citation type="submission" date="2022-06" db="UniProtKB">
        <authorList>
            <consortium name="EnsemblMetazoa"/>
        </authorList>
    </citation>
    <scope>IDENTIFICATION</scope>
    <source>
        <strain evidence="1">PS312</strain>
    </source>
</reference>
<name>A0A2A6CE03_PRIPA</name>
<organism evidence="1 2">
    <name type="scientific">Pristionchus pacificus</name>
    <name type="common">Parasitic nematode worm</name>
    <dbReference type="NCBI Taxonomy" id="54126"/>
    <lineage>
        <taxon>Eukaryota</taxon>
        <taxon>Metazoa</taxon>
        <taxon>Ecdysozoa</taxon>
        <taxon>Nematoda</taxon>
        <taxon>Chromadorea</taxon>
        <taxon>Rhabditida</taxon>
        <taxon>Rhabditina</taxon>
        <taxon>Diplogasteromorpha</taxon>
        <taxon>Diplogasteroidea</taxon>
        <taxon>Neodiplogasteridae</taxon>
        <taxon>Pristionchus</taxon>
    </lineage>
</organism>
<keyword evidence="2" id="KW-1185">Reference proteome</keyword>
<protein>
    <submittedName>
        <fullName evidence="1">Uncharacterized protein</fullName>
    </submittedName>
</protein>
<gene>
    <name evidence="1" type="primary">WBGene00284682</name>
</gene>
<dbReference type="Proteomes" id="UP000005239">
    <property type="component" value="Unassembled WGS sequence"/>
</dbReference>
<reference evidence="2" key="1">
    <citation type="journal article" date="2008" name="Nat. Genet.">
        <title>The Pristionchus pacificus genome provides a unique perspective on nematode lifestyle and parasitism.</title>
        <authorList>
            <person name="Dieterich C."/>
            <person name="Clifton S.W."/>
            <person name="Schuster L.N."/>
            <person name="Chinwalla A."/>
            <person name="Delehaunty K."/>
            <person name="Dinkelacker I."/>
            <person name="Fulton L."/>
            <person name="Fulton R."/>
            <person name="Godfrey J."/>
            <person name="Minx P."/>
            <person name="Mitreva M."/>
            <person name="Roeseler W."/>
            <person name="Tian H."/>
            <person name="Witte H."/>
            <person name="Yang S.P."/>
            <person name="Wilson R.K."/>
            <person name="Sommer R.J."/>
        </authorList>
    </citation>
    <scope>NUCLEOTIDE SEQUENCE [LARGE SCALE GENOMIC DNA]</scope>
    <source>
        <strain evidence="2">PS312</strain>
    </source>
</reference>